<dbReference type="GO" id="GO:0005524">
    <property type="term" value="F:ATP binding"/>
    <property type="evidence" value="ECO:0007669"/>
    <property type="project" value="UniProtKB-KW"/>
</dbReference>
<gene>
    <name evidence="4" type="ORF">BU26DRAFT_512691</name>
</gene>
<dbReference type="UniPathway" id="UPA00792"/>
<feature type="region of interest" description="Disordered" evidence="3">
    <location>
        <begin position="1"/>
        <end position="44"/>
    </location>
</feature>
<dbReference type="Pfam" id="PF03215">
    <property type="entry name" value="Rad17"/>
    <property type="match status" value="1"/>
</dbReference>
<dbReference type="RefSeq" id="XP_033690732.1">
    <property type="nucleotide sequence ID" value="XM_033827443.1"/>
</dbReference>
<dbReference type="AlphaFoldDB" id="A0A6A6IZR2"/>
<dbReference type="GO" id="GO:0015937">
    <property type="term" value="P:coenzyme A biosynthetic process"/>
    <property type="evidence" value="ECO:0007669"/>
    <property type="project" value="InterPro"/>
</dbReference>
<dbReference type="OrthoDB" id="275177at2759"/>
<dbReference type="InterPro" id="IPR001977">
    <property type="entry name" value="Depp_CoAkinase"/>
</dbReference>
<dbReference type="InterPro" id="IPR027417">
    <property type="entry name" value="P-loop_NTPase"/>
</dbReference>
<dbReference type="Gene3D" id="3.40.50.300">
    <property type="entry name" value="P-loop containing nucleotide triphosphate hydrolases"/>
    <property type="match status" value="1"/>
</dbReference>
<dbReference type="PROSITE" id="PS51219">
    <property type="entry name" value="DPCK"/>
    <property type="match status" value="1"/>
</dbReference>
<evidence type="ECO:0000256" key="2">
    <source>
        <dbReference type="ARBA" id="ARBA00022840"/>
    </source>
</evidence>
<keyword evidence="5" id="KW-1185">Reference proteome</keyword>
<evidence type="ECO:0000256" key="3">
    <source>
        <dbReference type="SAM" id="MobiDB-lite"/>
    </source>
</evidence>
<name>A0A6A6IZR2_9PLEO</name>
<sequence length="90" mass="9388">MLQTFEPPQSTPAHYASAPTPPISSPGTPSNASSSAHAAKPASNMTIPHHHHILIVTGPAGCGKSTIAKFLASRYGFEYIEGDDVSQSQC</sequence>
<evidence type="ECO:0000313" key="5">
    <source>
        <dbReference type="Proteomes" id="UP000800094"/>
    </source>
</evidence>
<proteinExistence type="predicted"/>
<dbReference type="SUPFAM" id="SSF52540">
    <property type="entry name" value="P-loop containing nucleoside triphosphate hydrolases"/>
    <property type="match status" value="1"/>
</dbReference>
<keyword evidence="2" id="KW-0067">ATP-binding</keyword>
<evidence type="ECO:0000256" key="1">
    <source>
        <dbReference type="ARBA" id="ARBA00022741"/>
    </source>
</evidence>
<organism evidence="4 5">
    <name type="scientific">Trematosphaeria pertusa</name>
    <dbReference type="NCBI Taxonomy" id="390896"/>
    <lineage>
        <taxon>Eukaryota</taxon>
        <taxon>Fungi</taxon>
        <taxon>Dikarya</taxon>
        <taxon>Ascomycota</taxon>
        <taxon>Pezizomycotina</taxon>
        <taxon>Dothideomycetes</taxon>
        <taxon>Pleosporomycetidae</taxon>
        <taxon>Pleosporales</taxon>
        <taxon>Massarineae</taxon>
        <taxon>Trematosphaeriaceae</taxon>
        <taxon>Trematosphaeria</taxon>
    </lineage>
</organism>
<dbReference type="Proteomes" id="UP000800094">
    <property type="component" value="Unassembled WGS sequence"/>
</dbReference>
<protein>
    <submittedName>
        <fullName evidence="4">Uncharacterized protein</fullName>
    </submittedName>
</protein>
<dbReference type="GeneID" id="54580773"/>
<accession>A0A6A6IZR2</accession>
<feature type="compositionally biased region" description="Polar residues" evidence="3">
    <location>
        <begin position="1"/>
        <end position="12"/>
    </location>
</feature>
<evidence type="ECO:0000313" key="4">
    <source>
        <dbReference type="EMBL" id="KAF2255728.1"/>
    </source>
</evidence>
<feature type="compositionally biased region" description="Low complexity" evidence="3">
    <location>
        <begin position="25"/>
        <end position="44"/>
    </location>
</feature>
<keyword evidence="1" id="KW-0547">Nucleotide-binding</keyword>
<dbReference type="GO" id="GO:0004140">
    <property type="term" value="F:dephospho-CoA kinase activity"/>
    <property type="evidence" value="ECO:0007669"/>
    <property type="project" value="InterPro"/>
</dbReference>
<reference evidence="4" key="1">
    <citation type="journal article" date="2020" name="Stud. Mycol.">
        <title>101 Dothideomycetes genomes: a test case for predicting lifestyles and emergence of pathogens.</title>
        <authorList>
            <person name="Haridas S."/>
            <person name="Albert R."/>
            <person name="Binder M."/>
            <person name="Bloem J."/>
            <person name="Labutti K."/>
            <person name="Salamov A."/>
            <person name="Andreopoulos B."/>
            <person name="Baker S."/>
            <person name="Barry K."/>
            <person name="Bills G."/>
            <person name="Bluhm B."/>
            <person name="Cannon C."/>
            <person name="Castanera R."/>
            <person name="Culley D."/>
            <person name="Daum C."/>
            <person name="Ezra D."/>
            <person name="Gonzalez J."/>
            <person name="Henrissat B."/>
            <person name="Kuo A."/>
            <person name="Liang C."/>
            <person name="Lipzen A."/>
            <person name="Lutzoni F."/>
            <person name="Magnuson J."/>
            <person name="Mondo S."/>
            <person name="Nolan M."/>
            <person name="Ohm R."/>
            <person name="Pangilinan J."/>
            <person name="Park H.-J."/>
            <person name="Ramirez L."/>
            <person name="Alfaro M."/>
            <person name="Sun H."/>
            <person name="Tritt A."/>
            <person name="Yoshinaga Y."/>
            <person name="Zwiers L.-H."/>
            <person name="Turgeon B."/>
            <person name="Goodwin S."/>
            <person name="Spatafora J."/>
            <person name="Crous P."/>
            <person name="Grigoriev I."/>
        </authorList>
    </citation>
    <scope>NUCLEOTIDE SEQUENCE</scope>
    <source>
        <strain evidence="4">CBS 122368</strain>
    </source>
</reference>
<dbReference type="EMBL" id="ML987189">
    <property type="protein sequence ID" value="KAF2255728.1"/>
    <property type="molecule type" value="Genomic_DNA"/>
</dbReference>